<sequence length="337" mass="36124">MSDLVRIVRFHQVGGPDVLRIDELPLPQPGPGEARLRVKAIGLNHGEIMFRNDRFYLTPNLPSQNGYEASGVVEAVGAGVDANLLGKIRSTLPTFSLNDYGVYGEVAIVPASALAPYPESMTFEEGTSIWMQYITAYGALVHHAKVGRGDYVVLTAASGSVGPGAIQITKAEGAIAIATTRTLAKRDALLEAGADHVIVTAEEDVRARIMEITNGVGARVIFDCVGGAGILELAKAIANNGLILVYGLLSGEPTPFPVYESWQAAAALKSFKVMGYSIFEITNHPETLKRAVKYVNEKLDSGHLRPRIDRTFPLAGIADAHRYMESGQQLGKIVVTV</sequence>
<gene>
    <name evidence="4" type="ORF">JQ615_05895</name>
</gene>
<dbReference type="PANTHER" id="PTHR48106">
    <property type="entry name" value="QUINONE OXIDOREDUCTASE PIG3-RELATED"/>
    <property type="match status" value="1"/>
</dbReference>
<proteinExistence type="predicted"/>
<organism evidence="4 5">
    <name type="scientific">Bradyrhizobium jicamae</name>
    <dbReference type="NCBI Taxonomy" id="280332"/>
    <lineage>
        <taxon>Bacteria</taxon>
        <taxon>Pseudomonadati</taxon>
        <taxon>Pseudomonadota</taxon>
        <taxon>Alphaproteobacteria</taxon>
        <taxon>Hyphomicrobiales</taxon>
        <taxon>Nitrobacteraceae</taxon>
        <taxon>Bradyrhizobium</taxon>
    </lineage>
</organism>
<evidence type="ECO:0000256" key="1">
    <source>
        <dbReference type="ARBA" id="ARBA00022857"/>
    </source>
</evidence>
<dbReference type="Gene3D" id="3.90.180.10">
    <property type="entry name" value="Medium-chain alcohol dehydrogenases, catalytic domain"/>
    <property type="match status" value="1"/>
</dbReference>
<dbReference type="SUPFAM" id="SSF50129">
    <property type="entry name" value="GroES-like"/>
    <property type="match status" value="1"/>
</dbReference>
<accession>A0ABS5FE16</accession>
<dbReference type="Gene3D" id="3.40.50.720">
    <property type="entry name" value="NAD(P)-binding Rossmann-like Domain"/>
    <property type="match status" value="1"/>
</dbReference>
<dbReference type="InterPro" id="IPR036291">
    <property type="entry name" value="NAD(P)-bd_dom_sf"/>
</dbReference>
<name>A0ABS5FE16_9BRAD</name>
<evidence type="ECO:0000313" key="5">
    <source>
        <dbReference type="Proteomes" id="UP001315278"/>
    </source>
</evidence>
<keyword evidence="1" id="KW-0521">NADP</keyword>
<keyword evidence="5" id="KW-1185">Reference proteome</keyword>
<evidence type="ECO:0000259" key="3">
    <source>
        <dbReference type="SMART" id="SM00829"/>
    </source>
</evidence>
<dbReference type="EMBL" id="JAFCJH010000004">
    <property type="protein sequence ID" value="MBR0794919.1"/>
    <property type="molecule type" value="Genomic_DNA"/>
</dbReference>
<dbReference type="InterPro" id="IPR011032">
    <property type="entry name" value="GroES-like_sf"/>
</dbReference>
<dbReference type="InterPro" id="IPR013154">
    <property type="entry name" value="ADH-like_N"/>
</dbReference>
<dbReference type="CDD" id="cd08268">
    <property type="entry name" value="MDR2"/>
    <property type="match status" value="1"/>
</dbReference>
<dbReference type="InterPro" id="IPR020843">
    <property type="entry name" value="ER"/>
</dbReference>
<comment type="caution">
    <text evidence="4">The sequence shown here is derived from an EMBL/GenBank/DDBJ whole genome shotgun (WGS) entry which is preliminary data.</text>
</comment>
<protein>
    <submittedName>
        <fullName evidence="4">Zinc-dependent alcohol dehydrogenase family protein</fullName>
    </submittedName>
</protein>
<dbReference type="PANTHER" id="PTHR48106:SF5">
    <property type="entry name" value="ZINC-CONTAINING ALCOHOL DEHYDROGENASE"/>
    <property type="match status" value="1"/>
</dbReference>
<dbReference type="Proteomes" id="UP001315278">
    <property type="component" value="Unassembled WGS sequence"/>
</dbReference>
<dbReference type="Pfam" id="PF13602">
    <property type="entry name" value="ADH_zinc_N_2"/>
    <property type="match status" value="1"/>
</dbReference>
<reference evidence="5" key="1">
    <citation type="journal article" date="2021" name="ISME J.">
        <title>Evolutionary origin and ecological implication of a unique nif island in free-living Bradyrhizobium lineages.</title>
        <authorList>
            <person name="Tao J."/>
        </authorList>
    </citation>
    <scope>NUCLEOTIDE SEQUENCE [LARGE SCALE GENOMIC DNA]</scope>
    <source>
        <strain evidence="5">SZCCT0434</strain>
    </source>
</reference>
<dbReference type="Pfam" id="PF08240">
    <property type="entry name" value="ADH_N"/>
    <property type="match status" value="1"/>
</dbReference>
<evidence type="ECO:0000313" key="4">
    <source>
        <dbReference type="EMBL" id="MBR0794919.1"/>
    </source>
</evidence>
<feature type="domain" description="Enoyl reductase (ER)" evidence="3">
    <location>
        <begin position="14"/>
        <end position="335"/>
    </location>
</feature>
<keyword evidence="2" id="KW-0560">Oxidoreductase</keyword>
<dbReference type="SMART" id="SM00829">
    <property type="entry name" value="PKS_ER"/>
    <property type="match status" value="1"/>
</dbReference>
<dbReference type="RefSeq" id="WP_212491979.1">
    <property type="nucleotide sequence ID" value="NZ_JAFCJH010000004.1"/>
</dbReference>
<evidence type="ECO:0000256" key="2">
    <source>
        <dbReference type="ARBA" id="ARBA00023002"/>
    </source>
</evidence>
<dbReference type="SUPFAM" id="SSF51735">
    <property type="entry name" value="NAD(P)-binding Rossmann-fold domains"/>
    <property type="match status" value="1"/>
</dbReference>